<dbReference type="Pfam" id="PF12756">
    <property type="entry name" value="zf-C2H2_2"/>
    <property type="match status" value="1"/>
</dbReference>
<evidence type="ECO:0000256" key="7">
    <source>
        <dbReference type="ARBA" id="ARBA00022833"/>
    </source>
</evidence>
<comment type="subcellular location">
    <subcellularLocation>
        <location evidence="1">Cytoplasm</location>
    </subcellularLocation>
</comment>
<evidence type="ECO:0000256" key="1">
    <source>
        <dbReference type="ARBA" id="ARBA00004496"/>
    </source>
</evidence>
<feature type="compositionally biased region" description="Acidic residues" evidence="10">
    <location>
        <begin position="145"/>
        <end position="166"/>
    </location>
</feature>
<keyword evidence="3" id="KW-0690">Ribosome biogenesis</keyword>
<dbReference type="GO" id="GO:0042273">
    <property type="term" value="P:ribosomal large subunit biogenesis"/>
    <property type="evidence" value="ECO:0007669"/>
    <property type="project" value="TreeGrafter"/>
</dbReference>
<evidence type="ECO:0000256" key="6">
    <source>
        <dbReference type="ARBA" id="ARBA00022771"/>
    </source>
</evidence>
<reference evidence="12 13" key="1">
    <citation type="submission" date="2024-01" db="EMBL/GenBank/DDBJ databases">
        <title>The genome of the rayed Mediterranean limpet Patella caerulea (Linnaeus, 1758).</title>
        <authorList>
            <person name="Anh-Thu Weber A."/>
            <person name="Halstead-Nussloch G."/>
        </authorList>
    </citation>
    <scope>NUCLEOTIDE SEQUENCE [LARGE SCALE GENOMIC DNA]</scope>
    <source>
        <strain evidence="12">AATW-2023a</strain>
        <tissue evidence="12">Whole specimen</tissue>
    </source>
</reference>
<keyword evidence="7" id="KW-0862">Zinc</keyword>
<feature type="domain" description="C2H2-type" evidence="11">
    <location>
        <begin position="67"/>
        <end position="96"/>
    </location>
</feature>
<dbReference type="InterPro" id="IPR040025">
    <property type="entry name" value="Znf622/Rei1/Reh1"/>
</dbReference>
<dbReference type="Proteomes" id="UP001347796">
    <property type="component" value="Unassembled WGS sequence"/>
</dbReference>
<dbReference type="SMART" id="SM00451">
    <property type="entry name" value="ZnF_U1"/>
    <property type="match status" value="2"/>
</dbReference>
<sequence length="393" mass="45031">MSVFTCISCRVAFADADLQRQHYKTDWHRYNLKRKVAELPPVTAENFRQRVLAQKSQVEEAEKDNVSRCQICKKKFNTENAYKTHIKSKKHQEAEKSYNPDDHNVKHSKKNSIDSEEQMETAGTLHTTDKRANSKNVVDVAGSSIDEEADMSDDADSDVESWNSEDGEPLPIEECLFCTNVSSSLEENVKHMTVNHSFFIPDADYLIDLEGLISYLGEKVGVANMCLWCNTRGKSFYSKQAAKNHMVDKGHSKMLHEGESVFEYSDFYDYRKSYPDHAERNEEDEQMELGDTPDLGGDGYELVLPSGATIGHRSLARYYKQRLRPTRSHQHKAIMPSVLSHYRALGWTGATGAMIERRKKDITYVQKLRNKQSMQLGLKANKLFRNYKPQNPI</sequence>
<dbReference type="SUPFAM" id="SSF57667">
    <property type="entry name" value="beta-beta-alpha zinc fingers"/>
    <property type="match status" value="2"/>
</dbReference>
<evidence type="ECO:0000256" key="2">
    <source>
        <dbReference type="ARBA" id="ARBA00022490"/>
    </source>
</evidence>
<dbReference type="InterPro" id="IPR022755">
    <property type="entry name" value="Znf_C2H2_jaz"/>
</dbReference>
<evidence type="ECO:0000313" key="12">
    <source>
        <dbReference type="EMBL" id="KAK6166531.1"/>
    </source>
</evidence>
<evidence type="ECO:0000256" key="5">
    <source>
        <dbReference type="ARBA" id="ARBA00022737"/>
    </source>
</evidence>
<protein>
    <recommendedName>
        <fullName evidence="11">C2H2-type domain-containing protein</fullName>
    </recommendedName>
</protein>
<proteinExistence type="inferred from homology"/>
<keyword evidence="5" id="KW-0677">Repeat</keyword>
<comment type="caution">
    <text evidence="12">The sequence shown here is derived from an EMBL/GenBank/DDBJ whole genome shotgun (WGS) entry which is preliminary data.</text>
</comment>
<evidence type="ECO:0000256" key="10">
    <source>
        <dbReference type="SAM" id="MobiDB-lite"/>
    </source>
</evidence>
<dbReference type="GO" id="GO:0003676">
    <property type="term" value="F:nucleic acid binding"/>
    <property type="evidence" value="ECO:0007669"/>
    <property type="project" value="InterPro"/>
</dbReference>
<keyword evidence="13" id="KW-1185">Reference proteome</keyword>
<keyword evidence="6 9" id="KW-0863">Zinc-finger</keyword>
<dbReference type="PROSITE" id="PS50157">
    <property type="entry name" value="ZINC_FINGER_C2H2_2"/>
    <property type="match status" value="1"/>
</dbReference>
<keyword evidence="2" id="KW-0963">Cytoplasm</keyword>
<dbReference type="AlphaFoldDB" id="A0AAN8G2E8"/>
<dbReference type="GO" id="GO:0008270">
    <property type="term" value="F:zinc ion binding"/>
    <property type="evidence" value="ECO:0007669"/>
    <property type="project" value="UniProtKB-KW"/>
</dbReference>
<dbReference type="GO" id="GO:0030687">
    <property type="term" value="C:preribosome, large subunit precursor"/>
    <property type="evidence" value="ECO:0007669"/>
    <property type="project" value="TreeGrafter"/>
</dbReference>
<dbReference type="PROSITE" id="PS00028">
    <property type="entry name" value="ZINC_FINGER_C2H2_1"/>
    <property type="match status" value="2"/>
</dbReference>
<dbReference type="GO" id="GO:0005737">
    <property type="term" value="C:cytoplasm"/>
    <property type="evidence" value="ECO:0007669"/>
    <property type="project" value="UniProtKB-SubCell"/>
</dbReference>
<feature type="compositionally biased region" description="Basic and acidic residues" evidence="10">
    <location>
        <begin position="91"/>
        <end position="105"/>
    </location>
</feature>
<keyword evidence="4" id="KW-0479">Metal-binding</keyword>
<dbReference type="PANTHER" id="PTHR13182">
    <property type="entry name" value="ZINC FINGER PROTEIN 622"/>
    <property type="match status" value="1"/>
</dbReference>
<evidence type="ECO:0000256" key="3">
    <source>
        <dbReference type="ARBA" id="ARBA00022517"/>
    </source>
</evidence>
<comment type="similarity">
    <text evidence="8">Belongs to the REI1 family.</text>
</comment>
<evidence type="ECO:0000259" key="11">
    <source>
        <dbReference type="PROSITE" id="PS50157"/>
    </source>
</evidence>
<evidence type="ECO:0000313" key="13">
    <source>
        <dbReference type="Proteomes" id="UP001347796"/>
    </source>
</evidence>
<evidence type="ECO:0000256" key="8">
    <source>
        <dbReference type="ARBA" id="ARBA00034126"/>
    </source>
</evidence>
<gene>
    <name evidence="12" type="ORF">SNE40_023195</name>
</gene>
<name>A0AAN8G2E8_PATCE</name>
<evidence type="ECO:0000256" key="4">
    <source>
        <dbReference type="ARBA" id="ARBA00022723"/>
    </source>
</evidence>
<organism evidence="12 13">
    <name type="scientific">Patella caerulea</name>
    <name type="common">Rayed Mediterranean limpet</name>
    <dbReference type="NCBI Taxonomy" id="87958"/>
    <lineage>
        <taxon>Eukaryota</taxon>
        <taxon>Metazoa</taxon>
        <taxon>Spiralia</taxon>
        <taxon>Lophotrochozoa</taxon>
        <taxon>Mollusca</taxon>
        <taxon>Gastropoda</taxon>
        <taxon>Patellogastropoda</taxon>
        <taxon>Patelloidea</taxon>
        <taxon>Patellidae</taxon>
        <taxon>Patella</taxon>
    </lineage>
</organism>
<dbReference type="PANTHER" id="PTHR13182:SF8">
    <property type="entry name" value="CYTOPLASMIC 60S SUBUNIT BIOGENESIS FACTOR ZNF622"/>
    <property type="match status" value="1"/>
</dbReference>
<dbReference type="InterPro" id="IPR041661">
    <property type="entry name" value="ZN622/Rei1/Reh1_Znf-C2H2"/>
</dbReference>
<dbReference type="InterPro" id="IPR003604">
    <property type="entry name" value="Matrin/U1-like-C_Znf_C2H2"/>
</dbReference>
<dbReference type="Gene3D" id="3.30.160.60">
    <property type="entry name" value="Classic Zinc Finger"/>
    <property type="match status" value="1"/>
</dbReference>
<dbReference type="InterPro" id="IPR013087">
    <property type="entry name" value="Znf_C2H2_type"/>
</dbReference>
<dbReference type="InterPro" id="IPR036236">
    <property type="entry name" value="Znf_C2H2_sf"/>
</dbReference>
<dbReference type="SMART" id="SM00355">
    <property type="entry name" value="ZnF_C2H2"/>
    <property type="match status" value="4"/>
</dbReference>
<dbReference type="Pfam" id="PF12171">
    <property type="entry name" value="zf-C2H2_jaz"/>
    <property type="match status" value="1"/>
</dbReference>
<evidence type="ECO:0000256" key="9">
    <source>
        <dbReference type="PROSITE-ProRule" id="PRU00042"/>
    </source>
</evidence>
<feature type="region of interest" description="Disordered" evidence="10">
    <location>
        <begin position="85"/>
        <end position="166"/>
    </location>
</feature>
<accession>A0AAN8G2E8</accession>
<dbReference type="EMBL" id="JAZGQO010000021">
    <property type="protein sequence ID" value="KAK6166531.1"/>
    <property type="molecule type" value="Genomic_DNA"/>
</dbReference>